<evidence type="ECO:0008006" key="3">
    <source>
        <dbReference type="Google" id="ProtNLM"/>
    </source>
</evidence>
<sequence length="134" mass="15168">MAYITQQEYVTAMHVIEAPNGFDELLELASMYVDDATNDYYQFNKIDDDKFTLRVFRFKRAVMFQIKYMADTGYKTQRDYHNAQVQSTSQSIGKTSVSRTFSSSNANESGGILCDEALKSLAGVGLTYRGVMHV</sequence>
<comment type="caution">
    <text evidence="1">The sequence shown here is derived from an EMBL/GenBank/DDBJ whole genome shotgun (WGS) entry which is preliminary data.</text>
</comment>
<organism evidence="1 2">
    <name type="scientific">Lapidilactobacillus gannanensis</name>
    <dbReference type="NCBI Taxonomy" id="2486002"/>
    <lineage>
        <taxon>Bacteria</taxon>
        <taxon>Bacillati</taxon>
        <taxon>Bacillota</taxon>
        <taxon>Bacilli</taxon>
        <taxon>Lactobacillales</taxon>
        <taxon>Lactobacillaceae</taxon>
        <taxon>Lapidilactobacillus</taxon>
    </lineage>
</organism>
<dbReference type="RefSeq" id="WP_125650834.1">
    <property type="nucleotide sequence ID" value="NZ_JBHTOH010000079.1"/>
</dbReference>
<gene>
    <name evidence="1" type="ORF">ACFQ4R_07950</name>
</gene>
<name>A0ABW4BNL4_9LACO</name>
<accession>A0ABW4BNL4</accession>
<proteinExistence type="predicted"/>
<dbReference type="EMBL" id="JBHTOH010000079">
    <property type="protein sequence ID" value="MFD1411514.1"/>
    <property type="molecule type" value="Genomic_DNA"/>
</dbReference>
<dbReference type="Proteomes" id="UP001597191">
    <property type="component" value="Unassembled WGS sequence"/>
</dbReference>
<evidence type="ECO:0000313" key="1">
    <source>
        <dbReference type="EMBL" id="MFD1411514.1"/>
    </source>
</evidence>
<protein>
    <recommendedName>
        <fullName evidence="3">Phage protein</fullName>
    </recommendedName>
</protein>
<keyword evidence="2" id="KW-1185">Reference proteome</keyword>
<reference evidence="2" key="1">
    <citation type="journal article" date="2019" name="Int. J. Syst. Evol. Microbiol.">
        <title>The Global Catalogue of Microorganisms (GCM) 10K type strain sequencing project: providing services to taxonomists for standard genome sequencing and annotation.</title>
        <authorList>
            <consortium name="The Broad Institute Genomics Platform"/>
            <consortium name="The Broad Institute Genome Sequencing Center for Infectious Disease"/>
            <person name="Wu L."/>
            <person name="Ma J."/>
        </authorList>
    </citation>
    <scope>NUCLEOTIDE SEQUENCE [LARGE SCALE GENOMIC DNA]</scope>
    <source>
        <strain evidence="2">CCM 8937</strain>
    </source>
</reference>
<evidence type="ECO:0000313" key="2">
    <source>
        <dbReference type="Proteomes" id="UP001597191"/>
    </source>
</evidence>